<gene>
    <name evidence="1" type="ORF">CGI_10006911</name>
</gene>
<dbReference type="EMBL" id="JH816343">
    <property type="protein sequence ID" value="EKC29708.1"/>
    <property type="molecule type" value="Genomic_DNA"/>
</dbReference>
<proteinExistence type="predicted"/>
<organism evidence="1">
    <name type="scientific">Magallana gigas</name>
    <name type="common">Pacific oyster</name>
    <name type="synonym">Crassostrea gigas</name>
    <dbReference type="NCBI Taxonomy" id="29159"/>
    <lineage>
        <taxon>Eukaryota</taxon>
        <taxon>Metazoa</taxon>
        <taxon>Spiralia</taxon>
        <taxon>Lophotrochozoa</taxon>
        <taxon>Mollusca</taxon>
        <taxon>Bivalvia</taxon>
        <taxon>Autobranchia</taxon>
        <taxon>Pteriomorphia</taxon>
        <taxon>Ostreida</taxon>
        <taxon>Ostreoidea</taxon>
        <taxon>Ostreidae</taxon>
        <taxon>Magallana</taxon>
    </lineage>
</organism>
<protein>
    <submittedName>
        <fullName evidence="1">Uncharacterized protein</fullName>
    </submittedName>
</protein>
<dbReference type="AlphaFoldDB" id="K1Q710"/>
<name>K1Q710_MAGGI</name>
<dbReference type="InParanoid" id="K1Q710"/>
<reference evidence="1" key="1">
    <citation type="journal article" date="2012" name="Nature">
        <title>The oyster genome reveals stress adaptation and complexity of shell formation.</title>
        <authorList>
            <person name="Zhang G."/>
            <person name="Fang X."/>
            <person name="Guo X."/>
            <person name="Li L."/>
            <person name="Luo R."/>
            <person name="Xu F."/>
            <person name="Yang P."/>
            <person name="Zhang L."/>
            <person name="Wang X."/>
            <person name="Qi H."/>
            <person name="Xiong Z."/>
            <person name="Que H."/>
            <person name="Xie Y."/>
            <person name="Holland P.W."/>
            <person name="Paps J."/>
            <person name="Zhu Y."/>
            <person name="Wu F."/>
            <person name="Chen Y."/>
            <person name="Wang J."/>
            <person name="Peng C."/>
            <person name="Meng J."/>
            <person name="Yang L."/>
            <person name="Liu J."/>
            <person name="Wen B."/>
            <person name="Zhang N."/>
            <person name="Huang Z."/>
            <person name="Zhu Q."/>
            <person name="Feng Y."/>
            <person name="Mount A."/>
            <person name="Hedgecock D."/>
            <person name="Xu Z."/>
            <person name="Liu Y."/>
            <person name="Domazet-Loso T."/>
            <person name="Du Y."/>
            <person name="Sun X."/>
            <person name="Zhang S."/>
            <person name="Liu B."/>
            <person name="Cheng P."/>
            <person name="Jiang X."/>
            <person name="Li J."/>
            <person name="Fan D."/>
            <person name="Wang W."/>
            <person name="Fu W."/>
            <person name="Wang T."/>
            <person name="Wang B."/>
            <person name="Zhang J."/>
            <person name="Peng Z."/>
            <person name="Li Y."/>
            <person name="Li N."/>
            <person name="Wang J."/>
            <person name="Chen M."/>
            <person name="He Y."/>
            <person name="Tan F."/>
            <person name="Song X."/>
            <person name="Zheng Q."/>
            <person name="Huang R."/>
            <person name="Yang H."/>
            <person name="Du X."/>
            <person name="Chen L."/>
            <person name="Yang M."/>
            <person name="Gaffney P.M."/>
            <person name="Wang S."/>
            <person name="Luo L."/>
            <person name="She Z."/>
            <person name="Ming Y."/>
            <person name="Huang W."/>
            <person name="Zhang S."/>
            <person name="Huang B."/>
            <person name="Zhang Y."/>
            <person name="Qu T."/>
            <person name="Ni P."/>
            <person name="Miao G."/>
            <person name="Wang J."/>
            <person name="Wang Q."/>
            <person name="Steinberg C.E."/>
            <person name="Wang H."/>
            <person name="Li N."/>
            <person name="Qian L."/>
            <person name="Zhang G."/>
            <person name="Li Y."/>
            <person name="Yang H."/>
            <person name="Liu X."/>
            <person name="Wang J."/>
            <person name="Yin Y."/>
            <person name="Wang J."/>
        </authorList>
    </citation>
    <scope>NUCLEOTIDE SEQUENCE [LARGE SCALE GENOMIC DNA]</scope>
    <source>
        <strain evidence="1">05x7-T-G4-1.051#20</strain>
    </source>
</reference>
<sequence length="74" mass="8425">MVLPPGHREVARVEIYFREGPSLSSAPVFNVYLGDAFYMFIRYTGSYHVIKPVECQAYSGVIIDKNEFHDILVA</sequence>
<accession>K1Q710</accession>
<evidence type="ECO:0000313" key="1">
    <source>
        <dbReference type="EMBL" id="EKC29708.1"/>
    </source>
</evidence>
<dbReference type="HOGENOM" id="CLU_2690220_0_0_1"/>